<dbReference type="AlphaFoldDB" id="X0VJZ3"/>
<sequence>LVIGDAHCQPHVPNHRFEWLGRLLTDIQPDVVVDIGDWWDMESLNTFDRPGSKSYEGRKYWYDIESGIDAQERVQYQLDTYNRGKKKKYKPRLVRTLGNHDGGRILRALEDNPKFESMMGLHDLMSAEFGWEEIPYKEVVVIDGVAYSHSYPSGVMGRPIGGENPARSLLLRQYHTAIAGHNHLLDYCERNDATGRRIQAMFAGCYFHHELEWAGPRVNRMYARGLLLLNNVHEGQFDFEWLGMDRVRAKYG</sequence>
<accession>X0VJZ3</accession>
<dbReference type="SUPFAM" id="SSF56300">
    <property type="entry name" value="Metallo-dependent phosphatases"/>
    <property type="match status" value="1"/>
</dbReference>
<protein>
    <recommendedName>
        <fullName evidence="2">Calcineurin-like phosphoesterase domain-containing protein</fullName>
    </recommendedName>
</protein>
<feature type="non-terminal residue" evidence="1">
    <location>
        <position position="1"/>
    </location>
</feature>
<reference evidence="1" key="1">
    <citation type="journal article" date="2014" name="Front. Microbiol.">
        <title>High frequency of phylogenetically diverse reductive dehalogenase-homologous genes in deep subseafloor sedimentary metagenomes.</title>
        <authorList>
            <person name="Kawai M."/>
            <person name="Futagami T."/>
            <person name="Toyoda A."/>
            <person name="Takaki Y."/>
            <person name="Nishi S."/>
            <person name="Hori S."/>
            <person name="Arai W."/>
            <person name="Tsubouchi T."/>
            <person name="Morono Y."/>
            <person name="Uchiyama I."/>
            <person name="Ito T."/>
            <person name="Fujiyama A."/>
            <person name="Inagaki F."/>
            <person name="Takami H."/>
        </authorList>
    </citation>
    <scope>NUCLEOTIDE SEQUENCE</scope>
    <source>
        <strain evidence="1">Expedition CK06-06</strain>
    </source>
</reference>
<name>X0VJZ3_9ZZZZ</name>
<gene>
    <name evidence="1" type="ORF">S01H1_35643</name>
</gene>
<dbReference type="InterPro" id="IPR029052">
    <property type="entry name" value="Metallo-depent_PP-like"/>
</dbReference>
<organism evidence="1">
    <name type="scientific">marine sediment metagenome</name>
    <dbReference type="NCBI Taxonomy" id="412755"/>
    <lineage>
        <taxon>unclassified sequences</taxon>
        <taxon>metagenomes</taxon>
        <taxon>ecological metagenomes</taxon>
    </lineage>
</organism>
<dbReference type="EMBL" id="BARS01022277">
    <property type="protein sequence ID" value="GAG12828.1"/>
    <property type="molecule type" value="Genomic_DNA"/>
</dbReference>
<comment type="caution">
    <text evidence="1">The sequence shown here is derived from an EMBL/GenBank/DDBJ whole genome shotgun (WGS) entry which is preliminary data.</text>
</comment>
<evidence type="ECO:0008006" key="2">
    <source>
        <dbReference type="Google" id="ProtNLM"/>
    </source>
</evidence>
<evidence type="ECO:0000313" key="1">
    <source>
        <dbReference type="EMBL" id="GAG12828.1"/>
    </source>
</evidence>
<proteinExistence type="predicted"/>